<gene>
    <name evidence="1" type="ORF">NZD86_10270</name>
</gene>
<evidence type="ECO:0000313" key="1">
    <source>
        <dbReference type="EMBL" id="WAH38826.1"/>
    </source>
</evidence>
<name>A0ABY6Z994_9BACL</name>
<reference evidence="1" key="1">
    <citation type="submission" date="2022-08" db="EMBL/GenBank/DDBJ databases">
        <title>Alicyclobacillus dauci DSM2870, complete genome.</title>
        <authorList>
            <person name="Wang Q."/>
            <person name="Cai R."/>
            <person name="Wang Z."/>
        </authorList>
    </citation>
    <scope>NUCLEOTIDE SEQUENCE</scope>
    <source>
        <strain evidence="1">DSM 28700</strain>
    </source>
</reference>
<dbReference type="Proteomes" id="UP001164803">
    <property type="component" value="Chromosome"/>
</dbReference>
<evidence type="ECO:0000313" key="2">
    <source>
        <dbReference type="Proteomes" id="UP001164803"/>
    </source>
</evidence>
<dbReference type="RefSeq" id="WP_268046420.1">
    <property type="nucleotide sequence ID" value="NZ_CP104064.1"/>
</dbReference>
<dbReference type="EMBL" id="CP104064">
    <property type="protein sequence ID" value="WAH38826.1"/>
    <property type="molecule type" value="Genomic_DNA"/>
</dbReference>
<organism evidence="1 2">
    <name type="scientific">Alicyclobacillus dauci</name>
    <dbReference type="NCBI Taxonomy" id="1475485"/>
    <lineage>
        <taxon>Bacteria</taxon>
        <taxon>Bacillati</taxon>
        <taxon>Bacillota</taxon>
        <taxon>Bacilli</taxon>
        <taxon>Bacillales</taxon>
        <taxon>Alicyclobacillaceae</taxon>
        <taxon>Alicyclobacillus</taxon>
    </lineage>
</organism>
<keyword evidence="2" id="KW-1185">Reference proteome</keyword>
<protein>
    <submittedName>
        <fullName evidence="1">Uncharacterized protein</fullName>
    </submittedName>
</protein>
<proteinExistence type="predicted"/>
<accession>A0ABY6Z994</accession>
<sequence>MHSEMLDEILKAEKSALTIIERDNATETTFSCPVCGAVARLQLHEWLGFTSRCENSCF</sequence>